<gene>
    <name evidence="1" type="ORF">GCM10022409_03100</name>
</gene>
<protein>
    <submittedName>
        <fullName evidence="1">Uncharacterized protein</fullName>
    </submittedName>
</protein>
<accession>A0ABP7T943</accession>
<evidence type="ECO:0000313" key="2">
    <source>
        <dbReference type="Proteomes" id="UP001501469"/>
    </source>
</evidence>
<proteinExistence type="predicted"/>
<evidence type="ECO:0000313" key="1">
    <source>
        <dbReference type="EMBL" id="GAA4022696.1"/>
    </source>
</evidence>
<dbReference type="EMBL" id="BAABDK010000001">
    <property type="protein sequence ID" value="GAA4022696.1"/>
    <property type="molecule type" value="Genomic_DNA"/>
</dbReference>
<organism evidence="1 2">
    <name type="scientific">Hymenobacter glaciei</name>
    <dbReference type="NCBI Taxonomy" id="877209"/>
    <lineage>
        <taxon>Bacteria</taxon>
        <taxon>Pseudomonadati</taxon>
        <taxon>Bacteroidota</taxon>
        <taxon>Cytophagia</taxon>
        <taxon>Cytophagales</taxon>
        <taxon>Hymenobacteraceae</taxon>
        <taxon>Hymenobacter</taxon>
    </lineage>
</organism>
<keyword evidence="2" id="KW-1185">Reference proteome</keyword>
<comment type="caution">
    <text evidence="1">The sequence shown here is derived from an EMBL/GenBank/DDBJ whole genome shotgun (WGS) entry which is preliminary data.</text>
</comment>
<dbReference type="Proteomes" id="UP001501469">
    <property type="component" value="Unassembled WGS sequence"/>
</dbReference>
<name>A0ABP7T943_9BACT</name>
<sequence>MGTLLIDQISQAQSSQKMISLHTTSGNTFLGYVLNLNPELLLLRSITRQGLLTGVRSIKMEDISRVDFDDRYIRLVEFKEHNPEIAIGQPTTPDVSATDYLTMTSLLQKAQQSRQLVFLETGGDYDFYGYVSDVSDDELLLEVYTQYGEADGKTVLAIDFIRNVIWSDEITRTIELLLRDNPAGASRWG</sequence>
<reference evidence="2" key="1">
    <citation type="journal article" date="2019" name="Int. J. Syst. Evol. Microbiol.">
        <title>The Global Catalogue of Microorganisms (GCM) 10K type strain sequencing project: providing services to taxonomists for standard genome sequencing and annotation.</title>
        <authorList>
            <consortium name="The Broad Institute Genomics Platform"/>
            <consortium name="The Broad Institute Genome Sequencing Center for Infectious Disease"/>
            <person name="Wu L."/>
            <person name="Ma J."/>
        </authorList>
    </citation>
    <scope>NUCLEOTIDE SEQUENCE [LARGE SCALE GENOMIC DNA]</scope>
    <source>
        <strain evidence="2">JCM 17225</strain>
    </source>
</reference>
<dbReference type="RefSeq" id="WP_345049459.1">
    <property type="nucleotide sequence ID" value="NZ_BAABDK010000001.1"/>
</dbReference>